<feature type="domain" description="dUTPase-like" evidence="6">
    <location>
        <begin position="1"/>
        <end position="129"/>
    </location>
</feature>
<keyword evidence="3" id="KW-0378">Hydrolase</keyword>
<evidence type="ECO:0000313" key="8">
    <source>
        <dbReference type="Proteomes" id="UP001320544"/>
    </source>
</evidence>
<dbReference type="SUPFAM" id="SSF51283">
    <property type="entry name" value="dUTPase-like"/>
    <property type="match status" value="1"/>
</dbReference>
<dbReference type="NCBIfam" id="NF001862">
    <property type="entry name" value="PRK00601.1"/>
    <property type="match status" value="1"/>
</dbReference>
<protein>
    <recommendedName>
        <fullName evidence="2">dUTP diphosphatase</fullName>
        <ecNumber evidence="2">3.6.1.23</ecNumber>
    </recommendedName>
</protein>
<dbReference type="PANTHER" id="PTHR11241:SF0">
    <property type="entry name" value="DEOXYURIDINE 5'-TRIPHOSPHATE NUCLEOTIDOHYDROLASE"/>
    <property type="match status" value="1"/>
</dbReference>
<sequence>MPAYAYPGDAGLDLRSSVDIELAPFQRALIPTGIAMAIPEGYAGFVLPRSGSAIKHGLSLVNAPGLIDSSYRGEIKAIAINLDPENVLRIQRGDRVAQLVIMATPLVTLSAQEELEASERGAGGFGSSGSA</sequence>
<dbReference type="InterPro" id="IPR008181">
    <property type="entry name" value="dUTPase"/>
</dbReference>
<gene>
    <name evidence="7" type="ORF">CE91St30_17080</name>
</gene>
<evidence type="ECO:0000313" key="7">
    <source>
        <dbReference type="EMBL" id="BDE96375.1"/>
    </source>
</evidence>
<dbReference type="NCBIfam" id="TIGR00576">
    <property type="entry name" value="dut"/>
    <property type="match status" value="1"/>
</dbReference>
<evidence type="ECO:0000256" key="2">
    <source>
        <dbReference type="ARBA" id="ARBA00012379"/>
    </source>
</evidence>
<comment type="catalytic activity">
    <reaction evidence="5">
        <text>dUTP + H2O = dUMP + diphosphate + H(+)</text>
        <dbReference type="Rhea" id="RHEA:10248"/>
        <dbReference type="ChEBI" id="CHEBI:15377"/>
        <dbReference type="ChEBI" id="CHEBI:15378"/>
        <dbReference type="ChEBI" id="CHEBI:33019"/>
        <dbReference type="ChEBI" id="CHEBI:61555"/>
        <dbReference type="ChEBI" id="CHEBI:246422"/>
        <dbReference type="EC" id="3.6.1.23"/>
    </reaction>
</comment>
<dbReference type="EMBL" id="AP025564">
    <property type="protein sequence ID" value="BDE96375.1"/>
    <property type="molecule type" value="Genomic_DNA"/>
</dbReference>
<dbReference type="EC" id="3.6.1.23" evidence="2"/>
<dbReference type="InterPro" id="IPR029054">
    <property type="entry name" value="dUTPase-like"/>
</dbReference>
<reference evidence="7 8" key="1">
    <citation type="submission" date="2022-01" db="EMBL/GenBank/DDBJ databases">
        <title>Novel bile acid biosynthetic pathways are enriched in the microbiome of centenarians.</title>
        <authorList>
            <person name="Sato Y."/>
            <person name="Atarashi K."/>
            <person name="Plichta R.D."/>
            <person name="Arai Y."/>
            <person name="Sasajima S."/>
            <person name="Kearney M.S."/>
            <person name="Suda W."/>
            <person name="Takeshita K."/>
            <person name="Sasaki T."/>
            <person name="Okamoto S."/>
            <person name="Skelly N.A."/>
            <person name="Okamura Y."/>
            <person name="Vlamakis H."/>
            <person name="Li Y."/>
            <person name="Tanoue T."/>
            <person name="Takei H."/>
            <person name="Nittono H."/>
            <person name="Narushima S."/>
            <person name="Irie J."/>
            <person name="Itoh H."/>
            <person name="Moriya K."/>
            <person name="Sugiura Y."/>
            <person name="Suematsu M."/>
            <person name="Moritoki N."/>
            <person name="Shibata S."/>
            <person name="Littman R.D."/>
            <person name="Fischbach A.M."/>
            <person name="Uwamino Y."/>
            <person name="Inoue T."/>
            <person name="Honda A."/>
            <person name="Hattori M."/>
            <person name="Murai T."/>
            <person name="Xavier J.R."/>
            <person name="Hirose N."/>
            <person name="Honda K."/>
        </authorList>
    </citation>
    <scope>NUCLEOTIDE SEQUENCE [LARGE SCALE GENOMIC DNA]</scope>
    <source>
        <strain evidence="7 8">CE91-St30</strain>
    </source>
</reference>
<keyword evidence="4" id="KW-0546">Nucleotide metabolism</keyword>
<organism evidence="7 8">
    <name type="scientific">Raoultibacter timonensis</name>
    <dbReference type="NCBI Taxonomy" id="1907662"/>
    <lineage>
        <taxon>Bacteria</taxon>
        <taxon>Bacillati</taxon>
        <taxon>Actinomycetota</taxon>
        <taxon>Coriobacteriia</taxon>
        <taxon>Eggerthellales</taxon>
        <taxon>Eggerthellaceae</taxon>
        <taxon>Raoultibacter</taxon>
    </lineage>
</organism>
<dbReference type="PANTHER" id="PTHR11241">
    <property type="entry name" value="DEOXYURIDINE 5'-TRIPHOSPHATE NUCLEOTIDOHYDROLASE"/>
    <property type="match status" value="1"/>
</dbReference>
<dbReference type="Gene3D" id="2.70.40.10">
    <property type="match status" value="1"/>
</dbReference>
<dbReference type="InterPro" id="IPR036157">
    <property type="entry name" value="dUTPase-like_sf"/>
</dbReference>
<keyword evidence="8" id="KW-1185">Reference proteome</keyword>
<proteinExistence type="inferred from homology"/>
<name>A0ABN6MEG9_9ACTN</name>
<evidence type="ECO:0000256" key="1">
    <source>
        <dbReference type="ARBA" id="ARBA00006581"/>
    </source>
</evidence>
<accession>A0ABN6MEG9</accession>
<dbReference type="Proteomes" id="UP001320544">
    <property type="component" value="Chromosome"/>
</dbReference>
<dbReference type="InterPro" id="IPR033704">
    <property type="entry name" value="dUTPase_trimeric"/>
</dbReference>
<comment type="similarity">
    <text evidence="1">Belongs to the dUTPase family.</text>
</comment>
<evidence type="ECO:0000259" key="6">
    <source>
        <dbReference type="Pfam" id="PF00692"/>
    </source>
</evidence>
<dbReference type="CDD" id="cd07557">
    <property type="entry name" value="trimeric_dUTPase"/>
    <property type="match status" value="1"/>
</dbReference>
<evidence type="ECO:0000256" key="5">
    <source>
        <dbReference type="ARBA" id="ARBA00047686"/>
    </source>
</evidence>
<evidence type="ECO:0000256" key="4">
    <source>
        <dbReference type="ARBA" id="ARBA00023080"/>
    </source>
</evidence>
<evidence type="ECO:0000256" key="3">
    <source>
        <dbReference type="ARBA" id="ARBA00022801"/>
    </source>
</evidence>
<dbReference type="Pfam" id="PF00692">
    <property type="entry name" value="dUTPase"/>
    <property type="match status" value="1"/>
</dbReference>